<dbReference type="KEGG" id="lcae:K3721_07440"/>
<evidence type="ECO:0000259" key="1">
    <source>
        <dbReference type="Pfam" id="PF03992"/>
    </source>
</evidence>
<dbReference type="SUPFAM" id="SSF54909">
    <property type="entry name" value="Dimeric alpha+beta barrel"/>
    <property type="match status" value="1"/>
</dbReference>
<keyword evidence="2" id="KW-0560">Oxidoreductase</keyword>
<evidence type="ECO:0000313" key="3">
    <source>
        <dbReference type="Proteomes" id="UP001058713"/>
    </source>
</evidence>
<dbReference type="GO" id="GO:0004497">
    <property type="term" value="F:monooxygenase activity"/>
    <property type="evidence" value="ECO:0007669"/>
    <property type="project" value="UniProtKB-KW"/>
</dbReference>
<dbReference type="AlphaFoldDB" id="A0A9Q9HJU0"/>
<keyword evidence="2" id="KW-0503">Monooxygenase</keyword>
<dbReference type="Proteomes" id="UP001058713">
    <property type="component" value="Chromosome"/>
</dbReference>
<dbReference type="InterPro" id="IPR011008">
    <property type="entry name" value="Dimeric_a/b-barrel"/>
</dbReference>
<feature type="domain" description="ABM" evidence="1">
    <location>
        <begin position="6"/>
        <end position="66"/>
    </location>
</feature>
<dbReference type="Gene3D" id="3.30.70.100">
    <property type="match status" value="1"/>
</dbReference>
<name>A0A9Q9HJU0_LEICA</name>
<evidence type="ECO:0000313" key="2">
    <source>
        <dbReference type="EMBL" id="UWQ55367.1"/>
    </source>
</evidence>
<dbReference type="RefSeq" id="WP_259972371.1">
    <property type="nucleotide sequence ID" value="NZ_CP081070.1"/>
</dbReference>
<accession>A0A9Q9HJU0</accession>
<protein>
    <submittedName>
        <fullName evidence="2">Antibiotic biosynthesis monooxygenase</fullName>
    </submittedName>
</protein>
<dbReference type="InterPro" id="IPR007138">
    <property type="entry name" value="ABM_dom"/>
</dbReference>
<reference evidence="2" key="1">
    <citation type="submission" date="2021-08" db="EMBL/GenBank/DDBJ databases">
        <authorList>
            <person name="Nwanade C."/>
            <person name="Wang M."/>
            <person name="Masoudi A."/>
            <person name="Yu Z."/>
            <person name="Liu J."/>
        </authorList>
    </citation>
    <scope>NUCLEOTIDE SEQUENCE</scope>
    <source>
        <strain evidence="2">S122</strain>
    </source>
</reference>
<proteinExistence type="predicted"/>
<organism evidence="2 3">
    <name type="scientific">Leisingera caerulea</name>
    <name type="common">Phaeobacter caeruleus</name>
    <dbReference type="NCBI Taxonomy" id="506591"/>
    <lineage>
        <taxon>Bacteria</taxon>
        <taxon>Pseudomonadati</taxon>
        <taxon>Pseudomonadota</taxon>
        <taxon>Alphaproteobacteria</taxon>
        <taxon>Rhodobacterales</taxon>
        <taxon>Roseobacteraceae</taxon>
        <taxon>Leisingera</taxon>
    </lineage>
</organism>
<dbReference type="EMBL" id="CP081070">
    <property type="protein sequence ID" value="UWQ55367.1"/>
    <property type="molecule type" value="Genomic_DNA"/>
</dbReference>
<sequence>MKEAAIAVIYPDIDTFEDHAKAVAAMICETRRFPGCIEAHAGINRERHEIAVFHFWESNDHLERYLTWRAERGDLDARSATMRREQDFRTFSVP</sequence>
<dbReference type="Pfam" id="PF03992">
    <property type="entry name" value="ABM"/>
    <property type="match status" value="1"/>
</dbReference>
<gene>
    <name evidence="2" type="ORF">K3721_07440</name>
</gene>